<evidence type="ECO:0000313" key="1">
    <source>
        <dbReference type="EMBL" id="AMD89489.1"/>
    </source>
</evidence>
<reference evidence="2" key="1">
    <citation type="submission" date="2016-02" db="EMBL/GenBank/DDBJ databases">
        <authorList>
            <person name="Holder M.E."/>
            <person name="Ajami N.J."/>
            <person name="Petrosino J.F."/>
        </authorList>
    </citation>
    <scope>NUCLEOTIDE SEQUENCE [LARGE SCALE GENOMIC DNA]</scope>
    <source>
        <strain evidence="2">CCUG 45958</strain>
    </source>
</reference>
<evidence type="ECO:0008006" key="3">
    <source>
        <dbReference type="Google" id="ProtNLM"/>
    </source>
</evidence>
<protein>
    <recommendedName>
        <fullName evidence="3">DUF3168 domain-containing protein</fullName>
    </recommendedName>
</protein>
<accession>A0A0X8JIR5</accession>
<keyword evidence="2" id="KW-1185">Reference proteome</keyword>
<gene>
    <name evidence="1" type="ORF">AXF13_04820</name>
</gene>
<organism evidence="1 2">
    <name type="scientific">Desulfovibrio fairfieldensis</name>
    <dbReference type="NCBI Taxonomy" id="44742"/>
    <lineage>
        <taxon>Bacteria</taxon>
        <taxon>Pseudomonadati</taxon>
        <taxon>Thermodesulfobacteriota</taxon>
        <taxon>Desulfovibrionia</taxon>
        <taxon>Desulfovibrionales</taxon>
        <taxon>Desulfovibrionaceae</taxon>
        <taxon>Desulfovibrio</taxon>
    </lineage>
</organism>
<dbReference type="Gene3D" id="3.30.2000.20">
    <property type="match status" value="1"/>
</dbReference>
<dbReference type="InterPro" id="IPR025395">
    <property type="entry name" value="Phage_tail_terminator-like"/>
</dbReference>
<dbReference type="EMBL" id="CP014229">
    <property type="protein sequence ID" value="AMD89489.1"/>
    <property type="molecule type" value="Genomic_DNA"/>
</dbReference>
<dbReference type="STRING" id="44742.AXF13_04820"/>
<name>A0A0X8JIR5_9BACT</name>
<dbReference type="KEGG" id="dfi:AXF13_04820"/>
<dbReference type="AlphaFoldDB" id="A0A0X8JIR5"/>
<proteinExistence type="predicted"/>
<evidence type="ECO:0000313" key="2">
    <source>
        <dbReference type="Proteomes" id="UP000069241"/>
    </source>
</evidence>
<dbReference type="RefSeq" id="WP_062251860.1">
    <property type="nucleotide sequence ID" value="NZ_CP014229.1"/>
</dbReference>
<sequence>MSREALRAALESELRAFSTPRALPVAGENRTFHPNGHHPYLETSIIVSDEGAAALGENAASKIDGFMQVDVVTEAGKGPGEADRIKDALNMHFGRRRIEGDGVTIIVSGVRTAPSGYARAAEYILPVDIRFTAYATFQRG</sequence>
<dbReference type="Proteomes" id="UP000069241">
    <property type="component" value="Chromosome"/>
</dbReference>
<dbReference type="Pfam" id="PF13554">
    <property type="entry name" value="Phage_tail_terminator_5"/>
    <property type="match status" value="1"/>
</dbReference>